<protein>
    <recommendedName>
        <fullName evidence="3">Carrier domain-containing protein</fullName>
    </recommendedName>
</protein>
<dbReference type="OrthoDB" id="3537906at2"/>
<feature type="domain" description="Carrier" evidence="3">
    <location>
        <begin position="3"/>
        <end position="81"/>
    </location>
</feature>
<proteinExistence type="predicted"/>
<dbReference type="PROSITE" id="PS00012">
    <property type="entry name" value="PHOSPHOPANTETHEINE"/>
    <property type="match status" value="1"/>
</dbReference>
<reference evidence="4 5" key="1">
    <citation type="submission" date="2017-05" db="EMBL/GenBank/DDBJ databases">
        <title>Complete genome sequence of Streptomyces sp. SCSIO 03032 revealed the diverse biosynthetic pathways for its bioactive secondary metabolites.</title>
        <authorList>
            <person name="Ma L."/>
            <person name="Zhu Y."/>
            <person name="Zhang W."/>
            <person name="Zhang G."/>
            <person name="Tian X."/>
            <person name="Zhang S."/>
            <person name="Zhang C."/>
        </authorList>
    </citation>
    <scope>NUCLEOTIDE SEQUENCE [LARGE SCALE GENOMIC DNA]</scope>
    <source>
        <strain evidence="4 5">SCSIO 03032</strain>
    </source>
</reference>
<accession>A0A1W7CXF9</accession>
<dbReference type="Pfam" id="PF00550">
    <property type="entry name" value="PP-binding"/>
    <property type="match status" value="1"/>
</dbReference>
<dbReference type="RefSeq" id="WP_086159326.1">
    <property type="nucleotide sequence ID" value="NZ_CP021121.1"/>
</dbReference>
<dbReference type="InterPro" id="IPR006162">
    <property type="entry name" value="Ppantetheine_attach_site"/>
</dbReference>
<dbReference type="InterPro" id="IPR009081">
    <property type="entry name" value="PP-bd_ACP"/>
</dbReference>
<dbReference type="SUPFAM" id="SSF47336">
    <property type="entry name" value="ACP-like"/>
    <property type="match status" value="1"/>
</dbReference>
<organism evidence="4 5">
    <name type="scientific">Streptomyces marincola</name>
    <dbReference type="NCBI Taxonomy" id="2878388"/>
    <lineage>
        <taxon>Bacteria</taxon>
        <taxon>Bacillati</taxon>
        <taxon>Actinomycetota</taxon>
        <taxon>Actinomycetes</taxon>
        <taxon>Kitasatosporales</taxon>
        <taxon>Streptomycetaceae</taxon>
        <taxon>Streptomyces</taxon>
    </lineage>
</organism>
<evidence type="ECO:0000256" key="1">
    <source>
        <dbReference type="ARBA" id="ARBA00022450"/>
    </source>
</evidence>
<dbReference type="EMBL" id="CP021121">
    <property type="protein sequence ID" value="ARQ69521.1"/>
    <property type="molecule type" value="Genomic_DNA"/>
</dbReference>
<evidence type="ECO:0000313" key="5">
    <source>
        <dbReference type="Proteomes" id="UP000194218"/>
    </source>
</evidence>
<evidence type="ECO:0000313" key="4">
    <source>
        <dbReference type="EMBL" id="ARQ69521.1"/>
    </source>
</evidence>
<dbReference type="InterPro" id="IPR036736">
    <property type="entry name" value="ACP-like_sf"/>
</dbReference>
<dbReference type="GO" id="GO:0017000">
    <property type="term" value="P:antibiotic biosynthetic process"/>
    <property type="evidence" value="ECO:0007669"/>
    <property type="project" value="UniProtKB-ARBA"/>
</dbReference>
<dbReference type="GO" id="GO:0031177">
    <property type="term" value="F:phosphopantetheine binding"/>
    <property type="evidence" value="ECO:0007669"/>
    <property type="project" value="InterPro"/>
</dbReference>
<dbReference type="InterPro" id="IPR020806">
    <property type="entry name" value="PKS_PP-bd"/>
</dbReference>
<dbReference type="SMART" id="SM00823">
    <property type="entry name" value="PKS_PP"/>
    <property type="match status" value="1"/>
</dbReference>
<name>A0A1W7CXF9_9ACTN</name>
<evidence type="ECO:0000256" key="2">
    <source>
        <dbReference type="ARBA" id="ARBA00022553"/>
    </source>
</evidence>
<sequence length="91" mass="9581">MSALSMDSLLETINRCLGEDDDVTLGPDAADADFDDLGLDSLAVLETLNQVERQVGVKVPEELLADVRTPAALLTLVNERAAEPEQAASAG</sequence>
<keyword evidence="2" id="KW-0597">Phosphoprotein</keyword>
<gene>
    <name evidence="4" type="ORF">CAG99_12175</name>
</gene>
<keyword evidence="1" id="KW-0596">Phosphopantetheine</keyword>
<keyword evidence="5" id="KW-1185">Reference proteome</keyword>
<dbReference type="AlphaFoldDB" id="A0A1W7CXF9"/>
<evidence type="ECO:0000259" key="3">
    <source>
        <dbReference type="PROSITE" id="PS50075"/>
    </source>
</evidence>
<dbReference type="Gene3D" id="1.10.1200.10">
    <property type="entry name" value="ACP-like"/>
    <property type="match status" value="1"/>
</dbReference>
<dbReference type="PROSITE" id="PS50075">
    <property type="entry name" value="CARRIER"/>
    <property type="match status" value="1"/>
</dbReference>
<dbReference type="KEGG" id="smao:CAG99_12175"/>
<dbReference type="Proteomes" id="UP000194218">
    <property type="component" value="Chromosome"/>
</dbReference>